<dbReference type="AlphaFoldDB" id="A0A6A6RRK6"/>
<organism evidence="1 2">
    <name type="scientific">Massarina eburnea CBS 473.64</name>
    <dbReference type="NCBI Taxonomy" id="1395130"/>
    <lineage>
        <taxon>Eukaryota</taxon>
        <taxon>Fungi</taxon>
        <taxon>Dikarya</taxon>
        <taxon>Ascomycota</taxon>
        <taxon>Pezizomycotina</taxon>
        <taxon>Dothideomycetes</taxon>
        <taxon>Pleosporomycetidae</taxon>
        <taxon>Pleosporales</taxon>
        <taxon>Massarineae</taxon>
        <taxon>Massarinaceae</taxon>
        <taxon>Massarina</taxon>
    </lineage>
</organism>
<reference evidence="1" key="1">
    <citation type="journal article" date="2020" name="Stud. Mycol.">
        <title>101 Dothideomycetes genomes: a test case for predicting lifestyles and emergence of pathogens.</title>
        <authorList>
            <person name="Haridas S."/>
            <person name="Albert R."/>
            <person name="Binder M."/>
            <person name="Bloem J."/>
            <person name="Labutti K."/>
            <person name="Salamov A."/>
            <person name="Andreopoulos B."/>
            <person name="Baker S."/>
            <person name="Barry K."/>
            <person name="Bills G."/>
            <person name="Bluhm B."/>
            <person name="Cannon C."/>
            <person name="Castanera R."/>
            <person name="Culley D."/>
            <person name="Daum C."/>
            <person name="Ezra D."/>
            <person name="Gonzalez J."/>
            <person name="Henrissat B."/>
            <person name="Kuo A."/>
            <person name="Liang C."/>
            <person name="Lipzen A."/>
            <person name="Lutzoni F."/>
            <person name="Magnuson J."/>
            <person name="Mondo S."/>
            <person name="Nolan M."/>
            <person name="Ohm R."/>
            <person name="Pangilinan J."/>
            <person name="Park H.-J."/>
            <person name="Ramirez L."/>
            <person name="Alfaro M."/>
            <person name="Sun H."/>
            <person name="Tritt A."/>
            <person name="Yoshinaga Y."/>
            <person name="Zwiers L.-H."/>
            <person name="Turgeon B."/>
            <person name="Goodwin S."/>
            <person name="Spatafora J."/>
            <person name="Crous P."/>
            <person name="Grigoriev I."/>
        </authorList>
    </citation>
    <scope>NUCLEOTIDE SEQUENCE</scope>
    <source>
        <strain evidence="1">CBS 473.64</strain>
    </source>
</reference>
<protein>
    <submittedName>
        <fullName evidence="1">Uncharacterized protein</fullName>
    </submittedName>
</protein>
<accession>A0A6A6RRK6</accession>
<evidence type="ECO:0000313" key="1">
    <source>
        <dbReference type="EMBL" id="KAF2638086.1"/>
    </source>
</evidence>
<name>A0A6A6RRK6_9PLEO</name>
<keyword evidence="2" id="KW-1185">Reference proteome</keyword>
<gene>
    <name evidence="1" type="ORF">P280DRAFT_90791</name>
</gene>
<dbReference type="EMBL" id="MU006791">
    <property type="protein sequence ID" value="KAF2638086.1"/>
    <property type="molecule type" value="Genomic_DNA"/>
</dbReference>
<sequence>MIPSSKANCQINTAHRSSTLGLEVLNTTGLPTRHRVWFLAGIRRRPKPDGPSSCSSSLTFKATVPKVLYYFSSCPLPSQVWSIIIAAMVD</sequence>
<evidence type="ECO:0000313" key="2">
    <source>
        <dbReference type="Proteomes" id="UP000799753"/>
    </source>
</evidence>
<proteinExistence type="predicted"/>
<dbReference type="Proteomes" id="UP000799753">
    <property type="component" value="Unassembled WGS sequence"/>
</dbReference>